<dbReference type="Gene3D" id="3.40.50.1820">
    <property type="entry name" value="alpha/beta hydrolase"/>
    <property type="match status" value="1"/>
</dbReference>
<dbReference type="PANTHER" id="PTHR43798">
    <property type="entry name" value="MONOACYLGLYCEROL LIPASE"/>
    <property type="match status" value="1"/>
</dbReference>
<protein>
    <submittedName>
        <fullName evidence="2">Alpha/beta hydrolase fold containing protein</fullName>
    </submittedName>
</protein>
<keyword evidence="2" id="KW-0378">Hydrolase</keyword>
<accession>A0A0F7FU40</accession>
<feature type="domain" description="AB hydrolase-1" evidence="1">
    <location>
        <begin position="16"/>
        <end position="228"/>
    </location>
</feature>
<keyword evidence="3" id="KW-1185">Reference proteome</keyword>
<dbReference type="Proteomes" id="UP000034034">
    <property type="component" value="Chromosome"/>
</dbReference>
<dbReference type="PANTHER" id="PTHR43798:SF33">
    <property type="entry name" value="HYDROLASE, PUTATIVE (AFU_ORTHOLOGUE AFUA_2G14860)-RELATED"/>
    <property type="match status" value="1"/>
</dbReference>
<dbReference type="EMBL" id="CP009922">
    <property type="protein sequence ID" value="AKG43654.1"/>
    <property type="molecule type" value="Genomic_DNA"/>
</dbReference>
<dbReference type="Pfam" id="PF12697">
    <property type="entry name" value="Abhydrolase_6"/>
    <property type="match status" value="1"/>
</dbReference>
<evidence type="ECO:0000313" key="2">
    <source>
        <dbReference type="EMBL" id="AKG43654.1"/>
    </source>
</evidence>
<dbReference type="AlphaFoldDB" id="A0A0F7FU40"/>
<evidence type="ECO:0000313" key="3">
    <source>
        <dbReference type="Proteomes" id="UP000034034"/>
    </source>
</evidence>
<sequence>MKVSCSGEPAAGRPLVVLLHGGDDLTTMTAFQETLSADGRVCSYDRLGAGGSDQPEGPQDYDSVGETLTGVLDQVAGDEPVVLVRHSMGGLIAGRYAPDHQDRGAGLVLLDSTSPTAVADVSDRIPESDTGPAGELRAQTLAIFAGENPELLVFTDGEVTSAGDIPVRLIQHGQQYLGEVPEYGEGLEEDWTAGQHKWLALSEDSELSTAENSGHYIHVDEPDVAVAAIDEVTTRAAGRRPSSPLPRDRADLALAQVQNPVGPGGQRLVVGDDDDALALLVGEFPEERDDALGRLLVEIAGGLVRAQHVDVTGERPGDGDALLLTAGQLQHVAAG</sequence>
<dbReference type="KEGG" id="sxi:SXIM_22700"/>
<dbReference type="AntiFam" id="ANF00142">
    <property type="entry name" value="Shadow ORF (opposite yadG)"/>
</dbReference>
<organism evidence="2 3">
    <name type="scientific">Streptomyces xiamenensis</name>
    <dbReference type="NCBI Taxonomy" id="408015"/>
    <lineage>
        <taxon>Bacteria</taxon>
        <taxon>Bacillati</taxon>
        <taxon>Actinomycetota</taxon>
        <taxon>Actinomycetes</taxon>
        <taxon>Kitasatosporales</taxon>
        <taxon>Streptomycetaceae</taxon>
        <taxon>Streptomyces</taxon>
    </lineage>
</organism>
<dbReference type="InterPro" id="IPR050266">
    <property type="entry name" value="AB_hydrolase_sf"/>
</dbReference>
<dbReference type="InterPro" id="IPR000073">
    <property type="entry name" value="AB_hydrolase_1"/>
</dbReference>
<dbReference type="HOGENOM" id="CLU_828805_0_0_11"/>
<dbReference type="STRING" id="408015.SXIM_22700"/>
<gene>
    <name evidence="2" type="ORF">SXIM_22700</name>
</gene>
<proteinExistence type="predicted"/>
<reference evidence="2" key="1">
    <citation type="submission" date="2019-08" db="EMBL/GenBank/DDBJ databases">
        <title>Complete genome sequence of a mangrove-derived Streptomyces xiamenensis.</title>
        <authorList>
            <person name="Xu J."/>
        </authorList>
    </citation>
    <scope>NUCLEOTIDE SEQUENCE</scope>
    <source>
        <strain evidence="2">318</strain>
    </source>
</reference>
<dbReference type="InterPro" id="IPR029058">
    <property type="entry name" value="AB_hydrolase_fold"/>
</dbReference>
<dbReference type="AntiFam" id="ANF00095">
    <property type="entry name" value="Shadow ORF (opposite ABC transporters)"/>
</dbReference>
<dbReference type="GO" id="GO:0016787">
    <property type="term" value="F:hydrolase activity"/>
    <property type="evidence" value="ECO:0007669"/>
    <property type="project" value="UniProtKB-KW"/>
</dbReference>
<dbReference type="SUPFAM" id="SSF53474">
    <property type="entry name" value="alpha/beta-Hydrolases"/>
    <property type="match status" value="1"/>
</dbReference>
<evidence type="ECO:0000259" key="1">
    <source>
        <dbReference type="Pfam" id="PF12697"/>
    </source>
</evidence>
<name>A0A0F7FU40_9ACTN</name>
<dbReference type="GO" id="GO:0016020">
    <property type="term" value="C:membrane"/>
    <property type="evidence" value="ECO:0007669"/>
    <property type="project" value="TreeGrafter"/>
</dbReference>